<accession>A0ABQ2IRL1</accession>
<proteinExistence type="predicted"/>
<reference evidence="2" key="1">
    <citation type="journal article" date="2019" name="Int. J. Syst. Evol. Microbiol.">
        <title>The Global Catalogue of Microorganisms (GCM) 10K type strain sequencing project: providing services to taxonomists for standard genome sequencing and annotation.</title>
        <authorList>
            <consortium name="The Broad Institute Genomics Platform"/>
            <consortium name="The Broad Institute Genome Sequencing Center for Infectious Disease"/>
            <person name="Wu L."/>
            <person name="Ma J."/>
        </authorList>
    </citation>
    <scope>NUCLEOTIDE SEQUENCE [LARGE SCALE GENOMIC DNA]</scope>
    <source>
        <strain evidence="2">CGMCC 4.7319</strain>
    </source>
</reference>
<keyword evidence="2" id="KW-1185">Reference proteome</keyword>
<evidence type="ECO:0000313" key="1">
    <source>
        <dbReference type="EMBL" id="GGN23885.1"/>
    </source>
</evidence>
<evidence type="ECO:0000313" key="2">
    <source>
        <dbReference type="Proteomes" id="UP000597656"/>
    </source>
</evidence>
<comment type="caution">
    <text evidence="1">The sequence shown here is derived from an EMBL/GenBank/DDBJ whole genome shotgun (WGS) entry which is preliminary data.</text>
</comment>
<dbReference type="EMBL" id="BMNC01000019">
    <property type="protein sequence ID" value="GGN23885.1"/>
    <property type="molecule type" value="Genomic_DNA"/>
</dbReference>
<dbReference type="RefSeq" id="WP_189159813.1">
    <property type="nucleotide sequence ID" value="NZ_BMNC01000019.1"/>
</dbReference>
<name>A0ABQ2IRL1_9PSEU</name>
<gene>
    <name evidence="1" type="ORF">GCM10011609_77010</name>
</gene>
<protein>
    <submittedName>
        <fullName evidence="1">Uncharacterized protein</fullName>
    </submittedName>
</protein>
<organism evidence="1 2">
    <name type="scientific">Lentzea pudingi</name>
    <dbReference type="NCBI Taxonomy" id="1789439"/>
    <lineage>
        <taxon>Bacteria</taxon>
        <taxon>Bacillati</taxon>
        <taxon>Actinomycetota</taxon>
        <taxon>Actinomycetes</taxon>
        <taxon>Pseudonocardiales</taxon>
        <taxon>Pseudonocardiaceae</taxon>
        <taxon>Lentzea</taxon>
    </lineage>
</organism>
<sequence length="73" mass="7922">MTTPATPTVTPATLCERATEAGYHDGWTHAAYVDAYGGDPHTELDVPQRFAPFATYYTAAYADGVTTYLDDTE</sequence>
<dbReference type="Proteomes" id="UP000597656">
    <property type="component" value="Unassembled WGS sequence"/>
</dbReference>